<dbReference type="STRING" id="94237.ENSMMOP00000019933"/>
<reference evidence="1" key="1">
    <citation type="submission" date="2025-08" db="UniProtKB">
        <authorList>
            <consortium name="Ensembl"/>
        </authorList>
    </citation>
    <scope>IDENTIFICATION</scope>
</reference>
<organism evidence="1 2">
    <name type="scientific">Mola mola</name>
    <name type="common">Ocean sunfish</name>
    <name type="synonym">Tetraodon mola</name>
    <dbReference type="NCBI Taxonomy" id="94237"/>
    <lineage>
        <taxon>Eukaryota</taxon>
        <taxon>Metazoa</taxon>
        <taxon>Chordata</taxon>
        <taxon>Craniata</taxon>
        <taxon>Vertebrata</taxon>
        <taxon>Euteleostomi</taxon>
        <taxon>Actinopterygii</taxon>
        <taxon>Neopterygii</taxon>
        <taxon>Teleostei</taxon>
        <taxon>Neoteleostei</taxon>
        <taxon>Acanthomorphata</taxon>
        <taxon>Eupercaria</taxon>
        <taxon>Tetraodontiformes</taxon>
        <taxon>Molidae</taxon>
        <taxon>Mola</taxon>
    </lineage>
</organism>
<proteinExistence type="predicted"/>
<evidence type="ECO:0000313" key="1">
    <source>
        <dbReference type="Ensembl" id="ENSMMOP00000019933.1"/>
    </source>
</evidence>
<dbReference type="Ensembl" id="ENSMMOT00000020266.1">
    <property type="protein sequence ID" value="ENSMMOP00000019933.1"/>
    <property type="gene ID" value="ENSMMOG00000015135.1"/>
</dbReference>
<protein>
    <submittedName>
        <fullName evidence="1">Uncharacterized protein</fullName>
    </submittedName>
</protein>
<keyword evidence="2" id="KW-1185">Reference proteome</keyword>
<dbReference type="Proteomes" id="UP000261620">
    <property type="component" value="Unplaced"/>
</dbReference>
<dbReference type="AlphaFoldDB" id="A0A3Q3WPP8"/>
<sequence>MRPRRHLTINQHLAIAKLKTGCSQREVSTMLRVSSADCNRETGSVTGRHRSGDSLATSHADDRFILNSILLNWMMNTTQLQARLSKVRAMEHFRWTRNQWLNVSVRLHWTAAL</sequence>
<evidence type="ECO:0000313" key="2">
    <source>
        <dbReference type="Proteomes" id="UP000261620"/>
    </source>
</evidence>
<accession>A0A3Q3WPP8</accession>
<name>A0A3Q3WPP8_MOLML</name>
<reference evidence="1" key="2">
    <citation type="submission" date="2025-09" db="UniProtKB">
        <authorList>
            <consortium name="Ensembl"/>
        </authorList>
    </citation>
    <scope>IDENTIFICATION</scope>
</reference>